<protein>
    <submittedName>
        <fullName evidence="2">Uncharacterized protein</fullName>
    </submittedName>
</protein>
<accession>Z9JIQ1</accession>
<name>Z9JIQ1_9GAMM</name>
<sequence>MIWVCPPLPNDLRTLQVVTALLMFGALLFPSSMLLV</sequence>
<keyword evidence="1" id="KW-1133">Transmembrane helix</keyword>
<evidence type="ECO:0000256" key="1">
    <source>
        <dbReference type="SAM" id="Phobius"/>
    </source>
</evidence>
<dbReference type="STRING" id="1444770.AF72_10035"/>
<evidence type="ECO:0000313" key="2">
    <source>
        <dbReference type="EMBL" id="EWS77622.1"/>
    </source>
</evidence>
<keyword evidence="1" id="KW-0812">Transmembrane</keyword>
<proteinExistence type="predicted"/>
<comment type="caution">
    <text evidence="2">The sequence shown here is derived from an EMBL/GenBank/DDBJ whole genome shotgun (WGS) entry which is preliminary data.</text>
</comment>
<feature type="transmembrane region" description="Helical" evidence="1">
    <location>
        <begin position="15"/>
        <end position="35"/>
    </location>
</feature>
<evidence type="ECO:0000313" key="3">
    <source>
        <dbReference type="Proteomes" id="UP000020406"/>
    </source>
</evidence>
<dbReference type="Proteomes" id="UP000020406">
    <property type="component" value="Unassembled WGS sequence"/>
</dbReference>
<dbReference type="EMBL" id="JDSQ01000017">
    <property type="protein sequence ID" value="EWS77622.1"/>
    <property type="molecule type" value="Genomic_DNA"/>
</dbReference>
<keyword evidence="1" id="KW-0472">Membrane</keyword>
<organism evidence="2 3">
    <name type="scientific">Xylella taiwanensis</name>
    <dbReference type="NCBI Taxonomy" id="1444770"/>
    <lineage>
        <taxon>Bacteria</taxon>
        <taxon>Pseudomonadati</taxon>
        <taxon>Pseudomonadota</taxon>
        <taxon>Gammaproteobacteria</taxon>
        <taxon>Lysobacterales</taxon>
        <taxon>Lysobacteraceae</taxon>
        <taxon>Xylella</taxon>
    </lineage>
</organism>
<reference evidence="2 3" key="1">
    <citation type="journal article" date="2014" name="Genome Announc.">
        <title>Draft Genome Sequence of Xylella fastidiosa Pear Leaf Scorch Strain in Taiwan.</title>
        <authorList>
            <person name="Su C.C."/>
            <person name="Deng W.L."/>
            <person name="Jan F.J."/>
            <person name="Chang C.J."/>
            <person name="Huang H."/>
            <person name="Chen J."/>
        </authorList>
    </citation>
    <scope>NUCLEOTIDE SEQUENCE [LARGE SCALE GENOMIC DNA]</scope>
    <source>
        <strain evidence="2 3">PLS229</strain>
    </source>
</reference>
<dbReference type="AlphaFoldDB" id="Z9JIQ1"/>
<gene>
    <name evidence="2" type="ORF">AF72_10035</name>
</gene>